<evidence type="ECO:0000313" key="2">
    <source>
        <dbReference type="Proteomes" id="UP000436088"/>
    </source>
</evidence>
<proteinExistence type="predicted"/>
<protein>
    <submittedName>
        <fullName evidence="1">Uncharacterized protein</fullName>
    </submittedName>
</protein>
<dbReference type="PANTHER" id="PTHR34272">
    <property type="entry name" value="EXPRESSED PROTEIN"/>
    <property type="match status" value="1"/>
</dbReference>
<sequence>MDSQYEVSSSPSNLNSRKRLFSHTSSGEVEHHQELLVLDLSLGPPCSPSPIHNPNPMEVPADPIPYQHRSRRNPIWKLKQGKSETIGAPFPWATTRRATVHHLNHLLSQNIHTISGEVECKGCQERHTTEYNHGFQNQTEKQIIQLPQPPPPLSHDPVVLPIVPIPQPSPLPIYSDREAHTTLNPNNNVVSREVSRQAGRYEEKIDKLAVLAVGEDAGVLQAFALEVFLQAYL</sequence>
<reference evidence="1" key="1">
    <citation type="submission" date="2019-09" db="EMBL/GenBank/DDBJ databases">
        <title>Draft genome information of white flower Hibiscus syriacus.</title>
        <authorList>
            <person name="Kim Y.-M."/>
        </authorList>
    </citation>
    <scope>NUCLEOTIDE SEQUENCE [LARGE SCALE GENOMIC DNA]</scope>
    <source>
        <strain evidence="1">YM2019G1</strain>
    </source>
</reference>
<comment type="caution">
    <text evidence="1">The sequence shown here is derived from an EMBL/GenBank/DDBJ whole genome shotgun (WGS) entry which is preliminary data.</text>
</comment>
<dbReference type="PANTHER" id="PTHR34272:SF1">
    <property type="entry name" value="EXPRESSED PROTEIN"/>
    <property type="match status" value="1"/>
</dbReference>
<organism evidence="1 2">
    <name type="scientific">Hibiscus syriacus</name>
    <name type="common">Rose of Sharon</name>
    <dbReference type="NCBI Taxonomy" id="106335"/>
    <lineage>
        <taxon>Eukaryota</taxon>
        <taxon>Viridiplantae</taxon>
        <taxon>Streptophyta</taxon>
        <taxon>Embryophyta</taxon>
        <taxon>Tracheophyta</taxon>
        <taxon>Spermatophyta</taxon>
        <taxon>Magnoliopsida</taxon>
        <taxon>eudicotyledons</taxon>
        <taxon>Gunneridae</taxon>
        <taxon>Pentapetalae</taxon>
        <taxon>rosids</taxon>
        <taxon>malvids</taxon>
        <taxon>Malvales</taxon>
        <taxon>Malvaceae</taxon>
        <taxon>Malvoideae</taxon>
        <taxon>Hibiscus</taxon>
    </lineage>
</organism>
<dbReference type="EMBL" id="VEPZ02000794">
    <property type="protein sequence ID" value="KAE8719050.1"/>
    <property type="molecule type" value="Genomic_DNA"/>
</dbReference>
<dbReference type="AlphaFoldDB" id="A0A6A3BQ05"/>
<keyword evidence="2" id="KW-1185">Reference proteome</keyword>
<accession>A0A6A3BQ05</accession>
<name>A0A6A3BQ05_HIBSY</name>
<gene>
    <name evidence="1" type="ORF">F3Y22_tig00109978pilonHSYRG00014</name>
</gene>
<evidence type="ECO:0000313" key="1">
    <source>
        <dbReference type="EMBL" id="KAE8719050.1"/>
    </source>
</evidence>
<dbReference type="Proteomes" id="UP000436088">
    <property type="component" value="Unassembled WGS sequence"/>
</dbReference>